<dbReference type="AlphaFoldDB" id="A0AAN7SW83"/>
<keyword evidence="4 6" id="KW-0274">FAD</keyword>
<dbReference type="InterPro" id="IPR009100">
    <property type="entry name" value="AcylCoA_DH/oxidase_NM_dom_sf"/>
</dbReference>
<dbReference type="PANTHER" id="PTHR48083:SF32">
    <property type="entry name" value="ACYL-COA DEHYDROGENASE NM DOMAIN-LIKE PROTEIN"/>
    <property type="match status" value="1"/>
</dbReference>
<evidence type="ECO:0000256" key="3">
    <source>
        <dbReference type="ARBA" id="ARBA00022630"/>
    </source>
</evidence>
<sequence>MSVPYLINSDKGYVPASQRIPSVVKHLVSDRAKKALDLVERFVEEECIPADAVFTQQIREAGDAHSSNIVGRFESHPSVIEDLKKRAQELGLWNMFLPKNHFKEEGAGFSNLEYGLMAEYLGRSITASEAVNCAAPDTGNMEVFAKYGTQEQKAQWLKPLMDGKIRSAFLMTEPQVSSSDATNIEMRMHKEGNEWVLNGQKWWSSGAGDKRCKIYIVMAKSDPNNSSKYKQQSVILVPADTPGVTVHRMLGVMGYDDAPHGHGHIYFNNVRVPDSNMILGAGRGFEVVQGRLGPGRIHHAMRSIGSAEKAMDWYLARLNDPARTPFGKQLAEHAIQLERVARSRVEIDSARLAVLNAANTIDEGDAKSALKEIAEVKVEVPGVLMNVLDRAMQAYGGAGVSQDTPLAQMWASGRTMRIVDGPDEVHMIQLGRNESKRGGALLKRIEAQKEKTRELMKQYGLKNEDPLAINRVSGKSKL</sequence>
<dbReference type="Proteomes" id="UP001309876">
    <property type="component" value="Unassembled WGS sequence"/>
</dbReference>
<feature type="domain" description="Acyl-CoA oxidase/dehydrogenase middle" evidence="8">
    <location>
        <begin position="168"/>
        <end position="270"/>
    </location>
</feature>
<keyword evidence="3 6" id="KW-0285">Flavoprotein</keyword>
<evidence type="ECO:0000313" key="11">
    <source>
        <dbReference type="Proteomes" id="UP001309876"/>
    </source>
</evidence>
<dbReference type="InterPro" id="IPR046373">
    <property type="entry name" value="Acyl-CoA_Oxase/DH_mid-dom_sf"/>
</dbReference>
<dbReference type="InterPro" id="IPR036250">
    <property type="entry name" value="AcylCo_DH-like_C"/>
</dbReference>
<dbReference type="Pfam" id="PF02770">
    <property type="entry name" value="Acyl-CoA_dh_M"/>
    <property type="match status" value="1"/>
</dbReference>
<dbReference type="GO" id="GO:0003995">
    <property type="term" value="F:acyl-CoA dehydrogenase activity"/>
    <property type="evidence" value="ECO:0007669"/>
    <property type="project" value="TreeGrafter"/>
</dbReference>
<evidence type="ECO:0000256" key="6">
    <source>
        <dbReference type="RuleBase" id="RU362125"/>
    </source>
</evidence>
<evidence type="ECO:0000259" key="8">
    <source>
        <dbReference type="Pfam" id="PF02770"/>
    </source>
</evidence>
<evidence type="ECO:0000259" key="7">
    <source>
        <dbReference type="Pfam" id="PF00441"/>
    </source>
</evidence>
<dbReference type="GO" id="GO:0033539">
    <property type="term" value="P:fatty acid beta-oxidation using acyl-CoA dehydrogenase"/>
    <property type="evidence" value="ECO:0007669"/>
    <property type="project" value="TreeGrafter"/>
</dbReference>
<keyword evidence="5 6" id="KW-0560">Oxidoreductase</keyword>
<dbReference type="InterPro" id="IPR037069">
    <property type="entry name" value="AcylCoA_DH/ox_N_sf"/>
</dbReference>
<comment type="cofactor">
    <cofactor evidence="1 6">
        <name>FAD</name>
        <dbReference type="ChEBI" id="CHEBI:57692"/>
    </cofactor>
</comment>
<proteinExistence type="inferred from homology"/>
<dbReference type="Gene3D" id="2.40.110.10">
    <property type="entry name" value="Butyryl-CoA Dehydrogenase, subunit A, domain 2"/>
    <property type="match status" value="1"/>
</dbReference>
<reference evidence="10 11" key="1">
    <citation type="submission" date="2023-08" db="EMBL/GenBank/DDBJ databases">
        <title>Black Yeasts Isolated from many extreme environments.</title>
        <authorList>
            <person name="Coleine C."/>
            <person name="Stajich J.E."/>
            <person name="Selbmann L."/>
        </authorList>
    </citation>
    <scope>NUCLEOTIDE SEQUENCE [LARGE SCALE GENOMIC DNA]</scope>
    <source>
        <strain evidence="10 11">CCFEE 5910</strain>
    </source>
</reference>
<evidence type="ECO:0000256" key="1">
    <source>
        <dbReference type="ARBA" id="ARBA00001974"/>
    </source>
</evidence>
<evidence type="ECO:0000256" key="4">
    <source>
        <dbReference type="ARBA" id="ARBA00022827"/>
    </source>
</evidence>
<dbReference type="Pfam" id="PF02771">
    <property type="entry name" value="Acyl-CoA_dh_N"/>
    <property type="match status" value="1"/>
</dbReference>
<comment type="similarity">
    <text evidence="2 6">Belongs to the acyl-CoA dehydrogenase family.</text>
</comment>
<dbReference type="EMBL" id="JAVRRJ010000007">
    <property type="protein sequence ID" value="KAK5083042.1"/>
    <property type="molecule type" value="Genomic_DNA"/>
</dbReference>
<evidence type="ECO:0000313" key="10">
    <source>
        <dbReference type="EMBL" id="KAK5083042.1"/>
    </source>
</evidence>
<feature type="domain" description="Acyl-CoA dehydrogenase/oxidase C-terminal" evidence="7">
    <location>
        <begin position="282"/>
        <end position="433"/>
    </location>
</feature>
<dbReference type="InterPro" id="IPR013786">
    <property type="entry name" value="AcylCoA_DH/ox_N"/>
</dbReference>
<dbReference type="InterPro" id="IPR009075">
    <property type="entry name" value="AcylCo_DH/oxidase_C"/>
</dbReference>
<keyword evidence="11" id="KW-1185">Reference proteome</keyword>
<organism evidence="10 11">
    <name type="scientific">Lithohypha guttulata</name>
    <dbReference type="NCBI Taxonomy" id="1690604"/>
    <lineage>
        <taxon>Eukaryota</taxon>
        <taxon>Fungi</taxon>
        <taxon>Dikarya</taxon>
        <taxon>Ascomycota</taxon>
        <taxon>Pezizomycotina</taxon>
        <taxon>Eurotiomycetes</taxon>
        <taxon>Chaetothyriomycetidae</taxon>
        <taxon>Chaetothyriales</taxon>
        <taxon>Trichomeriaceae</taxon>
        <taxon>Lithohypha</taxon>
    </lineage>
</organism>
<feature type="domain" description="Acyl-CoA dehydrogenase/oxidase N-terminal" evidence="9">
    <location>
        <begin position="55"/>
        <end position="164"/>
    </location>
</feature>
<evidence type="ECO:0000256" key="5">
    <source>
        <dbReference type="ARBA" id="ARBA00023002"/>
    </source>
</evidence>
<dbReference type="SUPFAM" id="SSF56645">
    <property type="entry name" value="Acyl-CoA dehydrogenase NM domain-like"/>
    <property type="match status" value="1"/>
</dbReference>
<dbReference type="Gene3D" id="1.20.140.10">
    <property type="entry name" value="Butyryl-CoA Dehydrogenase, subunit A, domain 3"/>
    <property type="match status" value="1"/>
</dbReference>
<dbReference type="FunFam" id="2.40.110.10:FF:000002">
    <property type="entry name" value="Acyl-CoA dehydrogenase fadE12"/>
    <property type="match status" value="1"/>
</dbReference>
<evidence type="ECO:0000256" key="2">
    <source>
        <dbReference type="ARBA" id="ARBA00009347"/>
    </source>
</evidence>
<protein>
    <recommendedName>
        <fullName evidence="12">Acyl-CoA dehydrogenase NM domain-like protein</fullName>
    </recommendedName>
</protein>
<dbReference type="GO" id="GO:0005737">
    <property type="term" value="C:cytoplasm"/>
    <property type="evidence" value="ECO:0007669"/>
    <property type="project" value="TreeGrafter"/>
</dbReference>
<gene>
    <name evidence="10" type="ORF">LTR05_006924</name>
</gene>
<accession>A0AAN7SW83</accession>
<dbReference type="GO" id="GO:0050660">
    <property type="term" value="F:flavin adenine dinucleotide binding"/>
    <property type="evidence" value="ECO:0007669"/>
    <property type="project" value="InterPro"/>
</dbReference>
<dbReference type="PANTHER" id="PTHR48083">
    <property type="entry name" value="MEDIUM-CHAIN SPECIFIC ACYL-COA DEHYDROGENASE, MITOCHONDRIAL-RELATED"/>
    <property type="match status" value="1"/>
</dbReference>
<dbReference type="Pfam" id="PF00441">
    <property type="entry name" value="Acyl-CoA_dh_1"/>
    <property type="match status" value="1"/>
</dbReference>
<dbReference type="Gene3D" id="1.10.540.10">
    <property type="entry name" value="Acyl-CoA dehydrogenase/oxidase, N-terminal domain"/>
    <property type="match status" value="1"/>
</dbReference>
<name>A0AAN7SW83_9EURO</name>
<comment type="caution">
    <text evidence="10">The sequence shown here is derived from an EMBL/GenBank/DDBJ whole genome shotgun (WGS) entry which is preliminary data.</text>
</comment>
<dbReference type="SUPFAM" id="SSF47203">
    <property type="entry name" value="Acyl-CoA dehydrogenase C-terminal domain-like"/>
    <property type="match status" value="1"/>
</dbReference>
<dbReference type="InterPro" id="IPR050741">
    <property type="entry name" value="Acyl-CoA_dehydrogenase"/>
</dbReference>
<evidence type="ECO:0000259" key="9">
    <source>
        <dbReference type="Pfam" id="PF02771"/>
    </source>
</evidence>
<dbReference type="InterPro" id="IPR006091">
    <property type="entry name" value="Acyl-CoA_Oxase/DH_mid-dom"/>
</dbReference>
<evidence type="ECO:0008006" key="12">
    <source>
        <dbReference type="Google" id="ProtNLM"/>
    </source>
</evidence>